<dbReference type="InterPro" id="IPR042100">
    <property type="entry name" value="Bug_dom1"/>
</dbReference>
<dbReference type="Gene3D" id="3.40.190.150">
    <property type="entry name" value="Bordetella uptake gene, domain 1"/>
    <property type="match status" value="1"/>
</dbReference>
<dbReference type="InterPro" id="IPR006311">
    <property type="entry name" value="TAT_signal"/>
</dbReference>
<feature type="signal peptide" evidence="2">
    <location>
        <begin position="1"/>
        <end position="31"/>
    </location>
</feature>
<evidence type="ECO:0000256" key="1">
    <source>
        <dbReference type="ARBA" id="ARBA00006987"/>
    </source>
</evidence>
<feature type="chain" id="PRO_5040803516" evidence="2">
    <location>
        <begin position="32"/>
        <end position="333"/>
    </location>
</feature>
<dbReference type="SUPFAM" id="SSF53850">
    <property type="entry name" value="Periplasmic binding protein-like II"/>
    <property type="match status" value="1"/>
</dbReference>
<dbReference type="PANTHER" id="PTHR42928">
    <property type="entry name" value="TRICARBOXYLATE-BINDING PROTEIN"/>
    <property type="match status" value="1"/>
</dbReference>
<dbReference type="AlphaFoldDB" id="A0A9X1VXG0"/>
<sequence>MHDALTVRTTRRQVLMLAAAASLGTAARAQAAYPDKPVRIVVPTAAGSGSDLIARALAQQLALAWKQPVTVDNRAGASGIIGVEAAVRSPADGYTLLMSSSSPVIINPMIFRKLPYDPRTALTPVSHVAIGPAALLVNETTRARSLAEFAALAKARPRQLSYGSFGTGSGGHLGVEAFCQAAGIEMIHVPYKGTAPAVTDLLGGQITSVLTDLATAQTHIRSGKLRALAINGPARSPLLPEVPTFTEQGFASVEGTYARFALFAPAGTPPAVVERVSADSTAALRRPELRERFTALGYGLEGSTPAELAVLLRQDTDRWSRVIAALGGISLDQ</sequence>
<dbReference type="InterPro" id="IPR005064">
    <property type="entry name" value="BUG"/>
</dbReference>
<dbReference type="Pfam" id="PF03401">
    <property type="entry name" value="TctC"/>
    <property type="match status" value="1"/>
</dbReference>
<name>A0A9X1VXG0_9BURK</name>
<dbReference type="Proteomes" id="UP001139447">
    <property type="component" value="Unassembled WGS sequence"/>
</dbReference>
<dbReference type="Gene3D" id="3.40.190.10">
    <property type="entry name" value="Periplasmic binding protein-like II"/>
    <property type="match status" value="1"/>
</dbReference>
<keyword evidence="4" id="KW-1185">Reference proteome</keyword>
<organism evidence="3 4">
    <name type="scientific">Variovorax terrae</name>
    <dbReference type="NCBI Taxonomy" id="2923278"/>
    <lineage>
        <taxon>Bacteria</taxon>
        <taxon>Pseudomonadati</taxon>
        <taxon>Pseudomonadota</taxon>
        <taxon>Betaproteobacteria</taxon>
        <taxon>Burkholderiales</taxon>
        <taxon>Comamonadaceae</taxon>
        <taxon>Variovorax</taxon>
    </lineage>
</organism>
<comment type="similarity">
    <text evidence="1">Belongs to the UPF0065 (bug) family.</text>
</comment>
<protein>
    <submittedName>
        <fullName evidence="3">Tripartite tricarboxylate transporter substrate binding protein</fullName>
    </submittedName>
</protein>
<proteinExistence type="inferred from homology"/>
<dbReference type="PIRSF" id="PIRSF017082">
    <property type="entry name" value="YflP"/>
    <property type="match status" value="1"/>
</dbReference>
<evidence type="ECO:0000313" key="3">
    <source>
        <dbReference type="EMBL" id="MCJ0764790.1"/>
    </source>
</evidence>
<dbReference type="PROSITE" id="PS51318">
    <property type="entry name" value="TAT"/>
    <property type="match status" value="1"/>
</dbReference>
<comment type="caution">
    <text evidence="3">The sequence shown here is derived from an EMBL/GenBank/DDBJ whole genome shotgun (WGS) entry which is preliminary data.</text>
</comment>
<dbReference type="PANTHER" id="PTHR42928:SF5">
    <property type="entry name" value="BLR1237 PROTEIN"/>
    <property type="match status" value="1"/>
</dbReference>
<evidence type="ECO:0000256" key="2">
    <source>
        <dbReference type="SAM" id="SignalP"/>
    </source>
</evidence>
<dbReference type="EMBL" id="JALGBI010000002">
    <property type="protein sequence ID" value="MCJ0764790.1"/>
    <property type="molecule type" value="Genomic_DNA"/>
</dbReference>
<keyword evidence="2" id="KW-0732">Signal</keyword>
<dbReference type="CDD" id="cd13578">
    <property type="entry name" value="PBP2_Bug27"/>
    <property type="match status" value="1"/>
</dbReference>
<reference evidence="3" key="1">
    <citation type="submission" date="2022-03" db="EMBL/GenBank/DDBJ databases">
        <authorList>
            <person name="Woo C.Y."/>
        </authorList>
    </citation>
    <scope>NUCLEOTIDE SEQUENCE</scope>
    <source>
        <strain evidence="3">CYS-02</strain>
    </source>
</reference>
<evidence type="ECO:0000313" key="4">
    <source>
        <dbReference type="Proteomes" id="UP001139447"/>
    </source>
</evidence>
<gene>
    <name evidence="3" type="ORF">MMF98_16355</name>
</gene>
<dbReference type="RefSeq" id="WP_243307734.1">
    <property type="nucleotide sequence ID" value="NZ_JALGBI010000002.1"/>
</dbReference>
<accession>A0A9X1VXG0</accession>